<dbReference type="PRINTS" id="PR00599">
    <property type="entry name" value="MAPEPTIDASE"/>
</dbReference>
<proteinExistence type="predicted"/>
<dbReference type="Gene3D" id="3.90.230.10">
    <property type="entry name" value="Creatinase/methionine aminopeptidase superfamily"/>
    <property type="match status" value="1"/>
</dbReference>
<dbReference type="PROSITE" id="PS00491">
    <property type="entry name" value="PROLINE_PEPTIDASE"/>
    <property type="match status" value="1"/>
</dbReference>
<dbReference type="KEGG" id="hfe:HFELIS_13830"/>
<dbReference type="InterPro" id="IPR000587">
    <property type="entry name" value="Creatinase_N"/>
</dbReference>
<dbReference type="InterPro" id="IPR001131">
    <property type="entry name" value="Peptidase_M24B_aminopep-P_CS"/>
</dbReference>
<keyword evidence="4" id="KW-0482">Metalloprotease</keyword>
<dbReference type="OrthoDB" id="9806388at2"/>
<evidence type="ECO:0000313" key="7">
    <source>
        <dbReference type="EMBL" id="CBY83467.1"/>
    </source>
</evidence>
<evidence type="ECO:0000256" key="3">
    <source>
        <dbReference type="ARBA" id="ARBA00022801"/>
    </source>
</evidence>
<organism evidence="7 8">
    <name type="scientific">Helicobacter felis (strain ATCC 49179 / CCUG 28539 / NCTC 12436 / CS1)</name>
    <dbReference type="NCBI Taxonomy" id="936155"/>
    <lineage>
        <taxon>Bacteria</taxon>
        <taxon>Pseudomonadati</taxon>
        <taxon>Campylobacterota</taxon>
        <taxon>Epsilonproteobacteria</taxon>
        <taxon>Campylobacterales</taxon>
        <taxon>Helicobacteraceae</taxon>
        <taxon>Helicobacter</taxon>
    </lineage>
</organism>
<evidence type="ECO:0000256" key="1">
    <source>
        <dbReference type="ARBA" id="ARBA00022670"/>
    </source>
</evidence>
<dbReference type="PANTHER" id="PTHR46112">
    <property type="entry name" value="AMINOPEPTIDASE"/>
    <property type="match status" value="1"/>
</dbReference>
<dbReference type="GO" id="GO:0006508">
    <property type="term" value="P:proteolysis"/>
    <property type="evidence" value="ECO:0007669"/>
    <property type="project" value="UniProtKB-KW"/>
</dbReference>
<dbReference type="SUPFAM" id="SSF55920">
    <property type="entry name" value="Creatinase/aminopeptidase"/>
    <property type="match status" value="1"/>
</dbReference>
<dbReference type="Pfam" id="PF01321">
    <property type="entry name" value="Creatinase_N"/>
    <property type="match status" value="1"/>
</dbReference>
<keyword evidence="7" id="KW-0031">Aminopeptidase</keyword>
<evidence type="ECO:0000259" key="5">
    <source>
        <dbReference type="Pfam" id="PF00557"/>
    </source>
</evidence>
<keyword evidence="8" id="KW-1185">Reference proteome</keyword>
<evidence type="ECO:0000259" key="6">
    <source>
        <dbReference type="Pfam" id="PF01321"/>
    </source>
</evidence>
<dbReference type="Pfam" id="PF00557">
    <property type="entry name" value="Peptidase_M24"/>
    <property type="match status" value="1"/>
</dbReference>
<feature type="domain" description="Peptidase M24" evidence="5">
    <location>
        <begin position="119"/>
        <end position="334"/>
    </location>
</feature>
<dbReference type="GO" id="GO:0008235">
    <property type="term" value="F:metalloexopeptidase activity"/>
    <property type="evidence" value="ECO:0007669"/>
    <property type="project" value="UniProtKB-ARBA"/>
</dbReference>
<dbReference type="GO" id="GO:0046872">
    <property type="term" value="F:metal ion binding"/>
    <property type="evidence" value="ECO:0007669"/>
    <property type="project" value="UniProtKB-KW"/>
</dbReference>
<protein>
    <submittedName>
        <fullName evidence="7">Proline aminopeptidase</fullName>
        <ecNumber evidence="7">3.4.13.9</ecNumber>
    </submittedName>
</protein>
<dbReference type="InterPro" id="IPR029149">
    <property type="entry name" value="Creatin/AminoP/Spt16_N"/>
</dbReference>
<evidence type="ECO:0000313" key="8">
    <source>
        <dbReference type="Proteomes" id="UP000007934"/>
    </source>
</evidence>
<dbReference type="RefSeq" id="WP_013469831.1">
    <property type="nucleotide sequence ID" value="NC_014810.2"/>
</dbReference>
<keyword evidence="7" id="KW-0224">Dipeptidase</keyword>
<dbReference type="InterPro" id="IPR050659">
    <property type="entry name" value="Peptidase_M24B"/>
</dbReference>
<dbReference type="HOGENOM" id="CLU_017266_4_0_7"/>
<keyword evidence="2" id="KW-0479">Metal-binding</keyword>
<feature type="domain" description="Creatinase N-terminal" evidence="6">
    <location>
        <begin position="7"/>
        <end position="111"/>
    </location>
</feature>
<name>E7AA94_HELFC</name>
<dbReference type="Proteomes" id="UP000007934">
    <property type="component" value="Chromosome"/>
</dbReference>
<dbReference type="GO" id="GO:0102009">
    <property type="term" value="F:proline dipeptidase activity"/>
    <property type="evidence" value="ECO:0007669"/>
    <property type="project" value="UniProtKB-EC"/>
</dbReference>
<dbReference type="GO" id="GO:0004177">
    <property type="term" value="F:aminopeptidase activity"/>
    <property type="evidence" value="ECO:0007669"/>
    <property type="project" value="UniProtKB-KW"/>
</dbReference>
<keyword evidence="1" id="KW-0645">Protease</keyword>
<evidence type="ECO:0000256" key="4">
    <source>
        <dbReference type="ARBA" id="ARBA00023049"/>
    </source>
</evidence>
<accession>E7AA94</accession>
<dbReference type="CDD" id="cd01092">
    <property type="entry name" value="APP-like"/>
    <property type="match status" value="1"/>
</dbReference>
<dbReference type="Gene3D" id="3.40.350.10">
    <property type="entry name" value="Creatinase/prolidase N-terminal domain"/>
    <property type="match status" value="1"/>
</dbReference>
<dbReference type="InterPro" id="IPR036005">
    <property type="entry name" value="Creatinase/aminopeptidase-like"/>
</dbReference>
<dbReference type="EC" id="3.4.13.9" evidence="7"/>
<dbReference type="eggNOG" id="COG0006">
    <property type="taxonomic scope" value="Bacteria"/>
</dbReference>
<keyword evidence="3 7" id="KW-0378">Hydrolase</keyword>
<dbReference type="InterPro" id="IPR001714">
    <property type="entry name" value="Pept_M24_MAP"/>
</dbReference>
<evidence type="ECO:0000256" key="2">
    <source>
        <dbReference type="ARBA" id="ARBA00022723"/>
    </source>
</evidence>
<reference evidence="7 8" key="1">
    <citation type="journal article" date="2011" name="Genome Biol. Evol.">
        <title>Comparative whole genome sequence analysis of the carcinogenic bacterial model pathogen Helicobacter felis.</title>
        <authorList>
            <person name="Arnold I.C."/>
            <person name="Zigova Z."/>
            <person name="Holden M."/>
            <person name="Lawley T.D."/>
            <person name="Rad R."/>
            <person name="Dougan G."/>
            <person name="Falkow S."/>
            <person name="Bentley S.D."/>
            <person name="Muller A."/>
        </authorList>
    </citation>
    <scope>NUCLEOTIDE SEQUENCE [LARGE SCALE GENOMIC DNA]</scope>
    <source>
        <strain evidence="8">ATCC 49179 / CCUG 28539 / NCTC 12436 / CS1</strain>
    </source>
</reference>
<dbReference type="InterPro" id="IPR000994">
    <property type="entry name" value="Pept_M24"/>
</dbReference>
<gene>
    <name evidence="7" type="ordered locus">Hfelis_13830</name>
</gene>
<dbReference type="EMBL" id="FQ670179">
    <property type="protein sequence ID" value="CBY83467.1"/>
    <property type="molecule type" value="Genomic_DNA"/>
</dbReference>
<dbReference type="AlphaFoldDB" id="E7AA94"/>
<dbReference type="GeneID" id="36133625"/>
<dbReference type="PANTHER" id="PTHR46112:SF3">
    <property type="entry name" value="AMINOPEPTIDASE YPDF"/>
    <property type="match status" value="1"/>
</dbReference>
<dbReference type="STRING" id="936155.HFELIS_13830"/>
<sequence length="341" mass="38571">METHFTTDENAQYFECGYSCDHGIFLQLEDRAFFITDARYTVEARQNVRAEVEVLESSDLWASVLALARKTSQLYFDKNQISVQVYERLVAGLPETKLVGVADYHRKKRLVKSEEEIALLKRAQQLNVNAFDDFAKYLVGAEGQSERYLQFKSKEFLTRLGELDLSFKPIVAINANAAKPHALPSPSVHLKHGDLFLADMGIKYKRYCADRTRTAFFADTGFNFSKDQHFKDKELQKIYDVVRKAQETTIERLRAGMTGKQIDAIARGVITESGYGEFFSHSTGHGIGLDIHELPFISARSETVIEDGMVFSIEPGIYIPGKYGVRIEDLVVVQNSKATVL</sequence>